<feature type="signal peptide" evidence="1">
    <location>
        <begin position="1"/>
        <end position="35"/>
    </location>
</feature>
<keyword evidence="1" id="KW-0732">Signal</keyword>
<dbReference type="RefSeq" id="WP_218128375.1">
    <property type="nucleotide sequence ID" value="NZ_FNAP01000007.1"/>
</dbReference>
<dbReference type="Pfam" id="PF13531">
    <property type="entry name" value="SBP_bac_11"/>
    <property type="match status" value="1"/>
</dbReference>
<reference evidence="2 3" key="1">
    <citation type="submission" date="2016-10" db="EMBL/GenBank/DDBJ databases">
        <authorList>
            <person name="de Groot N.N."/>
        </authorList>
    </citation>
    <scope>NUCLEOTIDE SEQUENCE [LARGE SCALE GENOMIC DNA]</scope>
    <source>
        <strain evidence="2 3">ATCC 700224</strain>
    </source>
</reference>
<evidence type="ECO:0000313" key="2">
    <source>
        <dbReference type="EMBL" id="SDE47462.1"/>
    </source>
</evidence>
<feature type="chain" id="PRO_5011775366" evidence="1">
    <location>
        <begin position="36"/>
        <end position="286"/>
    </location>
</feature>
<evidence type="ECO:0000256" key="1">
    <source>
        <dbReference type="SAM" id="SignalP"/>
    </source>
</evidence>
<dbReference type="GO" id="GO:0015689">
    <property type="term" value="P:molybdate ion transport"/>
    <property type="evidence" value="ECO:0007669"/>
    <property type="project" value="TreeGrafter"/>
</dbReference>
<dbReference type="EMBL" id="FNAP01000007">
    <property type="protein sequence ID" value="SDE47462.1"/>
    <property type="molecule type" value="Genomic_DNA"/>
</dbReference>
<dbReference type="PANTHER" id="PTHR30632">
    <property type="entry name" value="MOLYBDATE-BINDING PERIPLASMIC PROTEIN"/>
    <property type="match status" value="1"/>
</dbReference>
<dbReference type="PANTHER" id="PTHR30632:SF0">
    <property type="entry name" value="SULFATE-BINDING PROTEIN"/>
    <property type="match status" value="1"/>
</dbReference>
<protein>
    <submittedName>
        <fullName evidence="2">Molybdate transport system substrate-binding protein</fullName>
    </submittedName>
</protein>
<dbReference type="STRING" id="69960.SAMN05421720_10765"/>
<organism evidence="2 3">
    <name type="scientific">Rhodospira trueperi</name>
    <dbReference type="NCBI Taxonomy" id="69960"/>
    <lineage>
        <taxon>Bacteria</taxon>
        <taxon>Pseudomonadati</taxon>
        <taxon>Pseudomonadota</taxon>
        <taxon>Alphaproteobacteria</taxon>
        <taxon>Rhodospirillales</taxon>
        <taxon>Rhodospirillaceae</taxon>
        <taxon>Rhodospira</taxon>
    </lineage>
</organism>
<dbReference type="Proteomes" id="UP000199412">
    <property type="component" value="Unassembled WGS sequence"/>
</dbReference>
<accession>A0A1G7D7B7</accession>
<name>A0A1G7D7B7_9PROT</name>
<dbReference type="SUPFAM" id="SSF53850">
    <property type="entry name" value="Periplasmic binding protein-like II"/>
    <property type="match status" value="1"/>
</dbReference>
<sequence>MFRLMRDVRRSRCGTHQARPWLLVLLLVSMGLALAGCDDDVDQAARTSDANLLIYCGITMLHPIRAVAAVFEAETGATVTISQGGSEDLYKSLKANRLGDLYFPGSLSYRTRNLEEGLLGEAFELGYNVSALLVLEGNPKRIPADLAALADPALSVVIANPQSGSIGRETQRVLEAAGLNRDVLANTSFMATDSRNLNQFLLDGAADLIMNWRATAFFPENRDQLDVLDIDPALAEPKILAINLLTFSAHPELAHRFMGLAASERGQAIFRSFGFLDRDGRVGVAN</sequence>
<dbReference type="AlphaFoldDB" id="A0A1G7D7B7"/>
<dbReference type="GO" id="GO:0030973">
    <property type="term" value="F:molybdate ion binding"/>
    <property type="evidence" value="ECO:0007669"/>
    <property type="project" value="TreeGrafter"/>
</dbReference>
<evidence type="ECO:0000313" key="3">
    <source>
        <dbReference type="Proteomes" id="UP000199412"/>
    </source>
</evidence>
<dbReference type="Gene3D" id="3.40.190.10">
    <property type="entry name" value="Periplasmic binding protein-like II"/>
    <property type="match status" value="2"/>
</dbReference>
<proteinExistence type="predicted"/>
<dbReference type="InterPro" id="IPR050682">
    <property type="entry name" value="ModA/WtpA"/>
</dbReference>
<keyword evidence="3" id="KW-1185">Reference proteome</keyword>
<gene>
    <name evidence="2" type="ORF">SAMN05421720_10765</name>
</gene>